<dbReference type="PROSITE" id="PS51469">
    <property type="entry name" value="SUN"/>
    <property type="match status" value="1"/>
</dbReference>
<dbReference type="Pfam" id="PF07738">
    <property type="entry name" value="Sad1_UNC"/>
    <property type="match status" value="1"/>
</dbReference>
<feature type="compositionally biased region" description="Polar residues" evidence="6">
    <location>
        <begin position="32"/>
        <end position="43"/>
    </location>
</feature>
<dbReference type="InterPro" id="IPR040994">
    <property type="entry name" value="Sun_CC2"/>
</dbReference>
<sequence>MIEIFQSGQGYEMLRRSSRLKSKYPSPDEDSTITSSTGSPTQISYRESPVRCVFTVQIFMGLTVCIHKVFTILYAFICLFVYLFIVLGSGLLKLYWWLGPAWYSLIAGISWINIFKPHTECKCAYIVLPLSPSSVHSEHKVMVKELSGIHHQLSDLRSEVSLLRSSSEHFSHRLDTQETQNLRLKKELSDWLLQHVPWLDSSGQDVVMQPELQMALETLEKNIMDKLDKDREKDVGSTVGETLQEEEVRALTIKVCDVKQIVHRALSVFRADGTGMADYALESSGACVINSRCSESYHGQIACFSIFGIPLFYYTNSPRTVIQPELYPGKCWAFRGSEGFLTISLSSPVKITHVTLEHLPRVLSPTGHINSAPKDFAVYGMTDENEGGKLLGRFTYDQEGEPIQTFKIPVSANEVYWLVELRILSNWGNPEYTCIYRFRVHGQPWTS</sequence>
<evidence type="ECO:0000256" key="2">
    <source>
        <dbReference type="ARBA" id="ARBA00022989"/>
    </source>
</evidence>
<organism evidence="9 10">
    <name type="scientific">Astyanax mexicanus</name>
    <name type="common">Blind cave fish</name>
    <name type="synonym">Astyanax fasciatus mexicanus</name>
    <dbReference type="NCBI Taxonomy" id="7994"/>
    <lineage>
        <taxon>Eukaryota</taxon>
        <taxon>Metazoa</taxon>
        <taxon>Chordata</taxon>
        <taxon>Craniata</taxon>
        <taxon>Vertebrata</taxon>
        <taxon>Euteleostomi</taxon>
        <taxon>Actinopterygii</taxon>
        <taxon>Neopterygii</taxon>
        <taxon>Teleostei</taxon>
        <taxon>Ostariophysi</taxon>
        <taxon>Characiformes</taxon>
        <taxon>Characoidei</taxon>
        <taxon>Acestrorhamphidae</taxon>
        <taxon>Acestrorhamphinae</taxon>
        <taxon>Astyanax</taxon>
    </lineage>
</organism>
<evidence type="ECO:0000256" key="4">
    <source>
        <dbReference type="ARBA" id="ARBA00023136"/>
    </source>
</evidence>
<dbReference type="Ensembl" id="ENSAMXT00005024707.1">
    <property type="protein sequence ID" value="ENSAMXP00005022373.1"/>
    <property type="gene ID" value="ENSAMXG00005011518.1"/>
</dbReference>
<dbReference type="Proteomes" id="UP000694621">
    <property type="component" value="Unplaced"/>
</dbReference>
<evidence type="ECO:0000256" key="7">
    <source>
        <dbReference type="SAM" id="Phobius"/>
    </source>
</evidence>
<dbReference type="GO" id="GO:0043495">
    <property type="term" value="F:protein-membrane adaptor activity"/>
    <property type="evidence" value="ECO:0007669"/>
    <property type="project" value="TreeGrafter"/>
</dbReference>
<feature type="domain" description="SUN" evidence="8">
    <location>
        <begin position="285"/>
        <end position="445"/>
    </location>
</feature>
<dbReference type="GO" id="GO:0034993">
    <property type="term" value="C:meiotic nuclear membrane microtubule tethering complex"/>
    <property type="evidence" value="ECO:0007669"/>
    <property type="project" value="TreeGrafter"/>
</dbReference>
<accession>A0A8B9JIP8</accession>
<keyword evidence="4 7" id="KW-0472">Membrane</keyword>
<dbReference type="FunFam" id="2.60.120.260:FF:000009">
    <property type="entry name" value="SUN domain-containing protein 1 isoform X1"/>
    <property type="match status" value="1"/>
</dbReference>
<feature type="transmembrane region" description="Helical" evidence="7">
    <location>
        <begin position="94"/>
        <end position="115"/>
    </location>
</feature>
<evidence type="ECO:0000313" key="9">
    <source>
        <dbReference type="Ensembl" id="ENSAMXP00005022373.1"/>
    </source>
</evidence>
<keyword evidence="3" id="KW-0175">Coiled coil</keyword>
<feature type="transmembrane region" description="Helical" evidence="7">
    <location>
        <begin position="69"/>
        <end position="88"/>
    </location>
</feature>
<dbReference type="Gene3D" id="2.60.120.260">
    <property type="entry name" value="Galactose-binding domain-like"/>
    <property type="match status" value="1"/>
</dbReference>
<evidence type="ECO:0000313" key="10">
    <source>
        <dbReference type="Proteomes" id="UP000694621"/>
    </source>
</evidence>
<protein>
    <submittedName>
        <fullName evidence="9">Si:dkey-92f12.2</fullName>
    </submittedName>
</protein>
<keyword evidence="1 7" id="KW-0812">Transmembrane</keyword>
<dbReference type="InterPro" id="IPR045119">
    <property type="entry name" value="SUN1-5"/>
</dbReference>
<evidence type="ECO:0000259" key="8">
    <source>
        <dbReference type="PROSITE" id="PS51469"/>
    </source>
</evidence>
<evidence type="ECO:0000256" key="5">
    <source>
        <dbReference type="ARBA" id="ARBA00037816"/>
    </source>
</evidence>
<evidence type="ECO:0000256" key="1">
    <source>
        <dbReference type="ARBA" id="ARBA00022692"/>
    </source>
</evidence>
<proteinExistence type="predicted"/>
<dbReference type="PANTHER" id="PTHR12911">
    <property type="entry name" value="SAD1/UNC-84-LIKE PROTEIN-RELATED"/>
    <property type="match status" value="1"/>
</dbReference>
<dbReference type="InterPro" id="IPR012919">
    <property type="entry name" value="SUN_dom"/>
</dbReference>
<dbReference type="Pfam" id="PF18580">
    <property type="entry name" value="HTH_SUN2"/>
    <property type="match status" value="1"/>
</dbReference>
<dbReference type="AlphaFoldDB" id="A0A8B9JIP8"/>
<comment type="subcellular location">
    <subcellularLocation>
        <location evidence="5">Nucleus inner membrane</location>
        <topology evidence="5">Single-pass type II membrane protein</topology>
    </subcellularLocation>
</comment>
<name>A0A8B9JIP8_ASTMX</name>
<dbReference type="PANTHER" id="PTHR12911:SF22">
    <property type="entry name" value="SUN DOMAIN-CONTAINING PROTEIN 2"/>
    <property type="match status" value="1"/>
</dbReference>
<dbReference type="GO" id="GO:0005637">
    <property type="term" value="C:nuclear inner membrane"/>
    <property type="evidence" value="ECO:0007669"/>
    <property type="project" value="UniProtKB-SubCell"/>
</dbReference>
<feature type="region of interest" description="Disordered" evidence="6">
    <location>
        <begin position="21"/>
        <end position="43"/>
    </location>
</feature>
<evidence type="ECO:0000256" key="6">
    <source>
        <dbReference type="SAM" id="MobiDB-lite"/>
    </source>
</evidence>
<reference evidence="9" key="1">
    <citation type="submission" date="2025-08" db="UniProtKB">
        <authorList>
            <consortium name="Ensembl"/>
        </authorList>
    </citation>
    <scope>IDENTIFICATION</scope>
</reference>
<keyword evidence="2 7" id="KW-1133">Transmembrane helix</keyword>
<evidence type="ECO:0000256" key="3">
    <source>
        <dbReference type="ARBA" id="ARBA00023054"/>
    </source>
</evidence>